<dbReference type="AlphaFoldDB" id="A0A382MEU1"/>
<gene>
    <name evidence="1" type="ORF">METZ01_LOCUS299429</name>
</gene>
<dbReference type="EMBL" id="UINC01092736">
    <property type="protein sequence ID" value="SVC46575.1"/>
    <property type="molecule type" value="Genomic_DNA"/>
</dbReference>
<feature type="non-terminal residue" evidence="1">
    <location>
        <position position="1"/>
    </location>
</feature>
<proteinExistence type="predicted"/>
<name>A0A382MEU1_9ZZZZ</name>
<reference evidence="1" key="1">
    <citation type="submission" date="2018-05" db="EMBL/GenBank/DDBJ databases">
        <authorList>
            <person name="Lanie J.A."/>
            <person name="Ng W.-L."/>
            <person name="Kazmierczak K.M."/>
            <person name="Andrzejewski T.M."/>
            <person name="Davidsen T.M."/>
            <person name="Wayne K.J."/>
            <person name="Tettelin H."/>
            <person name="Glass J.I."/>
            <person name="Rusch D."/>
            <person name="Podicherti R."/>
            <person name="Tsui H.-C.T."/>
            <person name="Winkler M.E."/>
        </authorList>
    </citation>
    <scope>NUCLEOTIDE SEQUENCE</scope>
</reference>
<accession>A0A382MEU1</accession>
<organism evidence="1">
    <name type="scientific">marine metagenome</name>
    <dbReference type="NCBI Taxonomy" id="408172"/>
    <lineage>
        <taxon>unclassified sequences</taxon>
        <taxon>metagenomes</taxon>
        <taxon>ecological metagenomes</taxon>
    </lineage>
</organism>
<evidence type="ECO:0000313" key="1">
    <source>
        <dbReference type="EMBL" id="SVC46575.1"/>
    </source>
</evidence>
<sequence length="26" mass="3030">AELEIIKDRKIILFNGFLALYMFDVG</sequence>
<protein>
    <submittedName>
        <fullName evidence="1">Uncharacterized protein</fullName>
    </submittedName>
</protein>